<dbReference type="RefSeq" id="XP_033653331.1">
    <property type="nucleotide sequence ID" value="XM_033795665.1"/>
</dbReference>
<reference evidence="2" key="1">
    <citation type="journal article" date="2020" name="Stud. Mycol.">
        <title>101 Dothideomycetes genomes: a test case for predicting lifestyles and emergence of pathogens.</title>
        <authorList>
            <person name="Haridas S."/>
            <person name="Albert R."/>
            <person name="Binder M."/>
            <person name="Bloem J."/>
            <person name="Labutti K."/>
            <person name="Salamov A."/>
            <person name="Andreopoulos B."/>
            <person name="Baker S."/>
            <person name="Barry K."/>
            <person name="Bills G."/>
            <person name="Bluhm B."/>
            <person name="Cannon C."/>
            <person name="Castanera R."/>
            <person name="Culley D."/>
            <person name="Daum C."/>
            <person name="Ezra D."/>
            <person name="Gonzalez J."/>
            <person name="Henrissat B."/>
            <person name="Kuo A."/>
            <person name="Liang C."/>
            <person name="Lipzen A."/>
            <person name="Lutzoni F."/>
            <person name="Magnuson J."/>
            <person name="Mondo S."/>
            <person name="Nolan M."/>
            <person name="Ohm R."/>
            <person name="Pangilinan J."/>
            <person name="Park H.-J."/>
            <person name="Ramirez L."/>
            <person name="Alfaro M."/>
            <person name="Sun H."/>
            <person name="Tritt A."/>
            <person name="Yoshinaga Y."/>
            <person name="Zwiers L.-H."/>
            <person name="Turgeon B."/>
            <person name="Goodwin S."/>
            <person name="Spatafora J."/>
            <person name="Crous P."/>
            <person name="Grigoriev I."/>
        </authorList>
    </citation>
    <scope>NUCLEOTIDE SEQUENCE</scope>
    <source>
        <strain evidence="2">CBS 379.55</strain>
    </source>
</reference>
<dbReference type="AlphaFoldDB" id="A0A6A6JHA8"/>
<evidence type="ECO:0000256" key="1">
    <source>
        <dbReference type="SAM" id="MobiDB-lite"/>
    </source>
</evidence>
<dbReference type="GeneID" id="54548840"/>
<evidence type="ECO:0000313" key="2">
    <source>
        <dbReference type="EMBL" id="KAF2275792.1"/>
    </source>
</evidence>
<organism evidence="2 3">
    <name type="scientific">Westerdykella ornata</name>
    <dbReference type="NCBI Taxonomy" id="318751"/>
    <lineage>
        <taxon>Eukaryota</taxon>
        <taxon>Fungi</taxon>
        <taxon>Dikarya</taxon>
        <taxon>Ascomycota</taxon>
        <taxon>Pezizomycotina</taxon>
        <taxon>Dothideomycetes</taxon>
        <taxon>Pleosporomycetidae</taxon>
        <taxon>Pleosporales</taxon>
        <taxon>Sporormiaceae</taxon>
        <taxon>Westerdykella</taxon>
    </lineage>
</organism>
<dbReference type="OrthoDB" id="2910287at2759"/>
<dbReference type="EMBL" id="ML986495">
    <property type="protein sequence ID" value="KAF2275792.1"/>
    <property type="molecule type" value="Genomic_DNA"/>
</dbReference>
<keyword evidence="3" id="KW-1185">Reference proteome</keyword>
<feature type="compositionally biased region" description="Polar residues" evidence="1">
    <location>
        <begin position="12"/>
        <end position="21"/>
    </location>
</feature>
<accession>A0A6A6JHA8</accession>
<gene>
    <name evidence="2" type="ORF">EI97DRAFT_378520</name>
</gene>
<proteinExistence type="predicted"/>
<feature type="region of interest" description="Disordered" evidence="1">
    <location>
        <begin position="1"/>
        <end position="21"/>
    </location>
</feature>
<name>A0A6A6JHA8_WESOR</name>
<dbReference type="Proteomes" id="UP000800097">
    <property type="component" value="Unassembled WGS sequence"/>
</dbReference>
<protein>
    <submittedName>
        <fullName evidence="2">Uncharacterized protein</fullName>
    </submittedName>
</protein>
<evidence type="ECO:0000313" key="3">
    <source>
        <dbReference type="Proteomes" id="UP000800097"/>
    </source>
</evidence>
<sequence>MHLITMTAASPLRSTPAQSPSPIAIFPKRGLPGGVYICTGPDFTGYCGWNDPSSQCRIPGTGVQTPRSIGPDENGTCLLYSRGGCTGTIIASLRYPGLGSGVPEFASMRCFADSHKGDGPPA</sequence>